<feature type="chain" id="PRO_5010580268" evidence="2">
    <location>
        <begin position="26"/>
        <end position="158"/>
    </location>
</feature>
<evidence type="ECO:0000313" key="3">
    <source>
        <dbReference type="EMBL" id="OOV88366.1"/>
    </source>
</evidence>
<dbReference type="STRING" id="966.BTA35_0202295"/>
<evidence type="ECO:0000256" key="2">
    <source>
        <dbReference type="SAM" id="SignalP"/>
    </source>
</evidence>
<reference evidence="3" key="1">
    <citation type="submission" date="2017-02" db="EMBL/GenBank/DDBJ databases">
        <title>Draft Genome Sequence of the Salt Water Bacterium Oceanospirillum linum ATCC 11336.</title>
        <authorList>
            <person name="Trachtenberg A.M."/>
            <person name="Carney J.G."/>
            <person name="Linnane J.D."/>
            <person name="Rheaume B.A."/>
            <person name="Pitts N.L."/>
            <person name="Mykles D.L."/>
            <person name="Maclea K.S."/>
        </authorList>
    </citation>
    <scope>NUCLEOTIDE SEQUENCE [LARGE SCALE GENOMIC DNA]</scope>
    <source>
        <strain evidence="3">ATCC 11336</strain>
    </source>
</reference>
<sequence>MIFTNNIFKIITSFLLLSVASFSMAANKEDTNVTAQDIRQETADVVETLQAYTEDQQQEAVQTARQVMQRADERINQLEAQIDNRWDQLSKPARKETQAALRELRQERNQLSEWYGSMKESSKGAWSEMRNGFNKAYQSMSDAWQDAQEEYDRGQQDA</sequence>
<dbReference type="SUPFAM" id="SSF58113">
    <property type="entry name" value="Apolipoprotein A-I"/>
    <property type="match status" value="1"/>
</dbReference>
<protein>
    <submittedName>
        <fullName evidence="3">Uncharacterized protein</fullName>
    </submittedName>
</protein>
<name>A0A1T1HEX1_OCELI</name>
<organism evidence="3 4">
    <name type="scientific">Oceanospirillum linum</name>
    <dbReference type="NCBI Taxonomy" id="966"/>
    <lineage>
        <taxon>Bacteria</taxon>
        <taxon>Pseudomonadati</taxon>
        <taxon>Pseudomonadota</taxon>
        <taxon>Gammaproteobacteria</taxon>
        <taxon>Oceanospirillales</taxon>
        <taxon>Oceanospirillaceae</taxon>
        <taxon>Oceanospirillum</taxon>
    </lineage>
</organism>
<accession>A0A1T1HEX1</accession>
<dbReference type="Proteomes" id="UP000190064">
    <property type="component" value="Unassembled WGS sequence"/>
</dbReference>
<feature type="signal peptide" evidence="2">
    <location>
        <begin position="1"/>
        <end position="25"/>
    </location>
</feature>
<evidence type="ECO:0000313" key="4">
    <source>
        <dbReference type="Proteomes" id="UP000190064"/>
    </source>
</evidence>
<proteinExistence type="predicted"/>
<keyword evidence="1" id="KW-0175">Coiled coil</keyword>
<keyword evidence="4" id="KW-1185">Reference proteome</keyword>
<dbReference type="AlphaFoldDB" id="A0A1T1HEX1"/>
<dbReference type="EMBL" id="MTSD02000001">
    <property type="protein sequence ID" value="OOV88366.1"/>
    <property type="molecule type" value="Genomic_DNA"/>
</dbReference>
<comment type="caution">
    <text evidence="3">The sequence shown here is derived from an EMBL/GenBank/DDBJ whole genome shotgun (WGS) entry which is preliminary data.</text>
</comment>
<feature type="coiled-coil region" evidence="1">
    <location>
        <begin position="54"/>
        <end position="114"/>
    </location>
</feature>
<gene>
    <name evidence="3" type="ORF">BTA35_0202295</name>
</gene>
<evidence type="ECO:0000256" key="1">
    <source>
        <dbReference type="SAM" id="Coils"/>
    </source>
</evidence>
<keyword evidence="2" id="KW-0732">Signal</keyword>